<dbReference type="GO" id="GO:0016853">
    <property type="term" value="F:isomerase activity"/>
    <property type="evidence" value="ECO:0007669"/>
    <property type="project" value="UniProtKB-KW"/>
</dbReference>
<dbReference type="InterPro" id="IPR050312">
    <property type="entry name" value="IolE/XylAMocC-like"/>
</dbReference>
<feature type="domain" description="Xylose isomerase-like TIM barrel" evidence="1">
    <location>
        <begin position="21"/>
        <end position="280"/>
    </location>
</feature>
<protein>
    <submittedName>
        <fullName evidence="2">Sugar phosphate isomerase/epimerase</fullName>
    </submittedName>
</protein>
<dbReference type="AlphaFoldDB" id="A0A9J6Z9I1"/>
<organism evidence="2 3">
    <name type="scientific">Candidatus Pristimantibacillus lignocellulolyticus</name>
    <dbReference type="NCBI Taxonomy" id="2994561"/>
    <lineage>
        <taxon>Bacteria</taxon>
        <taxon>Bacillati</taxon>
        <taxon>Bacillota</taxon>
        <taxon>Bacilli</taxon>
        <taxon>Bacillales</taxon>
        <taxon>Paenibacillaceae</taxon>
        <taxon>Candidatus Pristimantibacillus</taxon>
    </lineage>
</organism>
<dbReference type="Gene3D" id="3.20.20.150">
    <property type="entry name" value="Divalent-metal-dependent TIM barrel enzymes"/>
    <property type="match status" value="1"/>
</dbReference>
<dbReference type="Proteomes" id="UP001056756">
    <property type="component" value="Chromosome"/>
</dbReference>
<gene>
    <name evidence="2" type="ORF">NAG76_12760</name>
</gene>
<dbReference type="EMBL" id="CP097899">
    <property type="protein sequence ID" value="URN92722.1"/>
    <property type="molecule type" value="Genomic_DNA"/>
</dbReference>
<dbReference type="KEGG" id="plig:NAG76_12760"/>
<dbReference type="Pfam" id="PF01261">
    <property type="entry name" value="AP_endonuc_2"/>
    <property type="match status" value="1"/>
</dbReference>
<proteinExistence type="predicted"/>
<evidence type="ECO:0000313" key="3">
    <source>
        <dbReference type="Proteomes" id="UP001056756"/>
    </source>
</evidence>
<evidence type="ECO:0000313" key="2">
    <source>
        <dbReference type="EMBL" id="URN92722.1"/>
    </source>
</evidence>
<dbReference type="SUPFAM" id="SSF51658">
    <property type="entry name" value="Xylose isomerase-like"/>
    <property type="match status" value="1"/>
</dbReference>
<name>A0A9J6Z9I1_9BACL</name>
<evidence type="ECO:0000259" key="1">
    <source>
        <dbReference type="Pfam" id="PF01261"/>
    </source>
</evidence>
<dbReference type="PANTHER" id="PTHR12110">
    <property type="entry name" value="HYDROXYPYRUVATE ISOMERASE"/>
    <property type="match status" value="1"/>
</dbReference>
<keyword evidence="2" id="KW-0413">Isomerase</keyword>
<dbReference type="InterPro" id="IPR036237">
    <property type="entry name" value="Xyl_isomerase-like_sf"/>
</dbReference>
<reference evidence="2" key="1">
    <citation type="submission" date="2022-05" db="EMBL/GenBank/DDBJ databases">
        <title>Novel bacterial taxa in a minimal lignocellulolytic consortium and its capacity to transform plastics disclosed by genome-resolved metagenomics.</title>
        <authorList>
            <person name="Rodriguez C.A.D."/>
            <person name="Diaz-Garcia L."/>
            <person name="Herrera K."/>
            <person name="Tarazona N.A."/>
            <person name="Sproer C."/>
            <person name="Overmann J."/>
            <person name="Jimenez D.J."/>
        </authorList>
    </citation>
    <scope>NUCLEOTIDE SEQUENCE</scope>
    <source>
        <strain evidence="2">MAG5</strain>
    </source>
</reference>
<accession>A0A9J6Z9I1</accession>
<dbReference type="InterPro" id="IPR013022">
    <property type="entry name" value="Xyl_isomerase-like_TIM-brl"/>
</dbReference>
<sequence length="282" mass="31280">MKFSVFTVMMPDCNLEQTVQLLRDNQYDGVEWRFIDPDQSKSSEAPSFWGNNFSTVPASSTIEHLEYIGNLSKQFGLTQPNLASYIKCGDLAATEQAMKAAQILGSPSIRIGVPSYDGTTSYQQCLADGRAYLDQVQQLAQQYKVKGSIETHHGNIACSASAAYRLVEGFDPNYIGIIYDPGNMVHEGYENYQMGLEIIGNYLTHVHVKNATYALSTSDGIDASTWKVNWSAIDKGAAHWPNVIKALKAIGYDGWMSMEDFSLSQTTESLLQHNISYIKSLL</sequence>